<dbReference type="eggNOG" id="ENOG5032R3E">
    <property type="taxonomic scope" value="Bacteria"/>
</dbReference>
<dbReference type="Proteomes" id="UP000008467">
    <property type="component" value="Chromosome"/>
</dbReference>
<gene>
    <name evidence="1" type="ordered locus">Clole_2045</name>
</gene>
<dbReference type="AlphaFoldDB" id="F2JQ97"/>
<sequence length="216" mass="25382">MKKSVYSLVLMDDIVAAIDELAYSLQTSRSNLINQILAEKVALVTPEQRLQTIFTHLSDYLRPYQHFQIQNQAADHMYSIKSALRYKYNPTIRYCLYLNQQGEEVKGELRVISRTQSEVLHHYLEQFFQIWATIENRVAPTYWQREEGAKWLRALKLKDFQNITAYEALAEALSEYISVLDGGLKLYFGQLDTQKDQTLTLMKHYELYLKNNETII</sequence>
<protein>
    <recommendedName>
        <fullName evidence="3">Ribbon-helix-helix protein CopG domain-containing protein</fullName>
    </recommendedName>
</protein>
<organism evidence="1 2">
    <name type="scientific">Cellulosilyticum lentocellum (strain ATCC 49066 / DSM 5427 / NCIMB 11756 / RHM5)</name>
    <name type="common">Clostridium lentocellum</name>
    <dbReference type="NCBI Taxonomy" id="642492"/>
    <lineage>
        <taxon>Bacteria</taxon>
        <taxon>Bacillati</taxon>
        <taxon>Bacillota</taxon>
        <taxon>Clostridia</taxon>
        <taxon>Lachnospirales</taxon>
        <taxon>Cellulosilyticaceae</taxon>
        <taxon>Cellulosilyticum</taxon>
    </lineage>
</organism>
<dbReference type="HOGENOM" id="CLU_1249871_0_0_9"/>
<evidence type="ECO:0000313" key="1">
    <source>
        <dbReference type="EMBL" id="ADZ83759.1"/>
    </source>
</evidence>
<dbReference type="KEGG" id="cle:Clole_2045"/>
<accession>F2JQ97</accession>
<proteinExistence type="predicted"/>
<dbReference type="STRING" id="642492.Clole_2045"/>
<evidence type="ECO:0000313" key="2">
    <source>
        <dbReference type="Proteomes" id="UP000008467"/>
    </source>
</evidence>
<dbReference type="EMBL" id="CP002582">
    <property type="protein sequence ID" value="ADZ83759.1"/>
    <property type="molecule type" value="Genomic_DNA"/>
</dbReference>
<keyword evidence="2" id="KW-1185">Reference proteome</keyword>
<reference evidence="1 2" key="1">
    <citation type="journal article" date="2011" name="J. Bacteriol.">
        <title>Complete genome sequence of the cellulose-degrading bacterium Cellulosilyticum lentocellum.</title>
        <authorList>
            <consortium name="US DOE Joint Genome Institute"/>
            <person name="Miller D.A."/>
            <person name="Suen G."/>
            <person name="Bruce D."/>
            <person name="Copeland A."/>
            <person name="Cheng J.F."/>
            <person name="Detter C."/>
            <person name="Goodwin L.A."/>
            <person name="Han C.S."/>
            <person name="Hauser L.J."/>
            <person name="Land M.L."/>
            <person name="Lapidus A."/>
            <person name="Lucas S."/>
            <person name="Meincke L."/>
            <person name="Pitluck S."/>
            <person name="Tapia R."/>
            <person name="Teshima H."/>
            <person name="Woyke T."/>
            <person name="Fox B.G."/>
            <person name="Angert E.R."/>
            <person name="Currie C.R."/>
        </authorList>
    </citation>
    <scope>NUCLEOTIDE SEQUENCE [LARGE SCALE GENOMIC DNA]</scope>
    <source>
        <strain evidence="2">ATCC 49066 / DSM 5427 / NCIMB 11756 / RHM5</strain>
    </source>
</reference>
<name>F2JQ97_CELLD</name>
<dbReference type="RefSeq" id="WP_013657053.1">
    <property type="nucleotide sequence ID" value="NC_015275.1"/>
</dbReference>
<evidence type="ECO:0008006" key="3">
    <source>
        <dbReference type="Google" id="ProtNLM"/>
    </source>
</evidence>